<gene>
    <name evidence="4" type="ORF">OBO34_18970</name>
</gene>
<keyword evidence="5" id="KW-1185">Reference proteome</keyword>
<keyword evidence="2" id="KW-0812">Transmembrane</keyword>
<dbReference type="PANTHER" id="PTHR30576">
    <property type="entry name" value="COLANIC BIOSYNTHESIS UDP-GLUCOSE LIPID CARRIER TRANSFERASE"/>
    <property type="match status" value="1"/>
</dbReference>
<keyword evidence="4" id="KW-0808">Transferase</keyword>
<reference evidence="4" key="1">
    <citation type="submission" date="2022-09" db="EMBL/GenBank/DDBJ databases">
        <title>Culturomic study of gut microbiota in children with autism spectrum disorder.</title>
        <authorList>
            <person name="Efimov B.A."/>
            <person name="Chaplin A.V."/>
            <person name="Sokolova S.R."/>
            <person name="Pikina A.P."/>
            <person name="Korzhanova M."/>
            <person name="Belova V."/>
            <person name="Korostin D."/>
        </authorList>
    </citation>
    <scope>NUCLEOTIDE SEQUENCE</scope>
    <source>
        <strain evidence="4">ASD5510</strain>
    </source>
</reference>
<name>A0A9J6QY59_9FIRM</name>
<evidence type="ECO:0000256" key="1">
    <source>
        <dbReference type="ARBA" id="ARBA00006464"/>
    </source>
</evidence>
<keyword evidence="2" id="KW-0472">Membrane</keyword>
<dbReference type="Pfam" id="PF02397">
    <property type="entry name" value="Bac_transf"/>
    <property type="match status" value="1"/>
</dbReference>
<protein>
    <submittedName>
        <fullName evidence="4">Sugar transferase</fullName>
    </submittedName>
</protein>
<dbReference type="PANTHER" id="PTHR30576:SF0">
    <property type="entry name" value="UNDECAPRENYL-PHOSPHATE N-ACETYLGALACTOSAMINYL 1-PHOSPHATE TRANSFERASE-RELATED"/>
    <property type="match status" value="1"/>
</dbReference>
<organism evidence="4 5">
    <name type="scientific">Hominibacterium faecale</name>
    <dbReference type="NCBI Taxonomy" id="2839743"/>
    <lineage>
        <taxon>Bacteria</taxon>
        <taxon>Bacillati</taxon>
        <taxon>Bacillota</taxon>
        <taxon>Clostridia</taxon>
        <taxon>Peptostreptococcales</taxon>
        <taxon>Anaerovoracaceae</taxon>
        <taxon>Hominibacterium</taxon>
    </lineage>
</organism>
<comment type="caution">
    <text evidence="4">The sequence shown here is derived from an EMBL/GenBank/DDBJ whole genome shotgun (WGS) entry which is preliminary data.</text>
</comment>
<comment type="similarity">
    <text evidence="1">Belongs to the bacterial sugar transferase family.</text>
</comment>
<dbReference type="AlphaFoldDB" id="A0A9J6QY59"/>
<accession>A0A9J6QY59</accession>
<dbReference type="InterPro" id="IPR003362">
    <property type="entry name" value="Bact_transf"/>
</dbReference>
<feature type="domain" description="Bacterial sugar transferase" evidence="3">
    <location>
        <begin position="34"/>
        <end position="230"/>
    </location>
</feature>
<keyword evidence="2" id="KW-1133">Transmembrane helix</keyword>
<sequence length="231" mass="26791">MLMKWEDLPEEMKTDGARPYYDILVKKRASLIIKRIFDFVISLLMLCLLSPVFLVLAILIKLDSKGPVFYRQVRVTTGSRDFRIYKFRTMVQNADKIGSLVTAGNDARITKIGSKIRKCRLDELPQLLNVIKGEMSFVGTRPEVRKYVEAYDDEMRATLLMPAGITSLASINFKDEDVIMDRYLDQGMSADTAYIKYVLPEKMKYNLEYMKTFSFWDDVKLMIKTFIKVLT</sequence>
<feature type="transmembrane region" description="Helical" evidence="2">
    <location>
        <begin position="36"/>
        <end position="60"/>
    </location>
</feature>
<evidence type="ECO:0000313" key="5">
    <source>
        <dbReference type="Proteomes" id="UP001065549"/>
    </source>
</evidence>
<dbReference type="Proteomes" id="UP001065549">
    <property type="component" value="Unassembled WGS sequence"/>
</dbReference>
<evidence type="ECO:0000259" key="3">
    <source>
        <dbReference type="Pfam" id="PF02397"/>
    </source>
</evidence>
<evidence type="ECO:0000313" key="4">
    <source>
        <dbReference type="EMBL" id="MCU7380397.1"/>
    </source>
</evidence>
<proteinExistence type="inferred from homology"/>
<dbReference type="GO" id="GO:0016780">
    <property type="term" value="F:phosphotransferase activity, for other substituted phosphate groups"/>
    <property type="evidence" value="ECO:0007669"/>
    <property type="project" value="TreeGrafter"/>
</dbReference>
<dbReference type="EMBL" id="JAOSHN010000009">
    <property type="protein sequence ID" value="MCU7380397.1"/>
    <property type="molecule type" value="Genomic_DNA"/>
</dbReference>
<evidence type="ECO:0000256" key="2">
    <source>
        <dbReference type="SAM" id="Phobius"/>
    </source>
</evidence>